<feature type="region of interest" description="Disordered" evidence="1">
    <location>
        <begin position="129"/>
        <end position="173"/>
    </location>
</feature>
<dbReference type="EMBL" id="CAUYUJ010018616">
    <property type="protein sequence ID" value="CAK0885034.1"/>
    <property type="molecule type" value="Genomic_DNA"/>
</dbReference>
<feature type="compositionally biased region" description="Low complexity" evidence="1">
    <location>
        <begin position="462"/>
        <end position="498"/>
    </location>
</feature>
<comment type="caution">
    <text evidence="2">The sequence shown here is derived from an EMBL/GenBank/DDBJ whole genome shotgun (WGS) entry which is preliminary data.</text>
</comment>
<accession>A0ABN9WF55</accession>
<feature type="compositionally biased region" description="Basic and acidic residues" evidence="1">
    <location>
        <begin position="1"/>
        <end position="17"/>
    </location>
</feature>
<reference evidence="2" key="1">
    <citation type="submission" date="2023-10" db="EMBL/GenBank/DDBJ databases">
        <authorList>
            <person name="Chen Y."/>
            <person name="Shah S."/>
            <person name="Dougan E. K."/>
            <person name="Thang M."/>
            <person name="Chan C."/>
        </authorList>
    </citation>
    <scope>NUCLEOTIDE SEQUENCE [LARGE SCALE GENOMIC DNA]</scope>
</reference>
<feature type="non-terminal residue" evidence="2">
    <location>
        <position position="504"/>
    </location>
</feature>
<feature type="compositionally biased region" description="Pro residues" evidence="1">
    <location>
        <begin position="445"/>
        <end position="454"/>
    </location>
</feature>
<keyword evidence="3" id="KW-1185">Reference proteome</keyword>
<feature type="region of interest" description="Disordered" evidence="1">
    <location>
        <begin position="439"/>
        <end position="504"/>
    </location>
</feature>
<sequence>MRRADGRGPSRRAKEAEPAGPLQRVLVATRAVHGVVASWWDKFGWIQPAQALDHPLAARHHGKIFFSAQDASGVSGVGEHVTCFVYEDANGLGAMNVRPAGPEQQLALLPAAAPGQGPVPVLPPPRAPLGAAQSPACRGRSRLRGASRRRARRARAAPEAYGTRRGGYAPGRQRQTLPAEHGDVLARVQQVLAGSVPKAVEDVAHMEHDWNPQEMGKRISKCIYKAAQSPELLGMPWREAAVQCVDHTVQGLSATCRDKEWFFDLDLLPTLVAVLSEIVKDSAPRAALDELEAVVTARYEDLLDSVLLEKAMWDATCATFPGDHACGRIFRYLHASYPEALRGAKDEAMSKKLSPLKRVELFMSRWMEGSMHKAWQAIHGSEQLLTLDSLLRLFGSLLAPFGEDHPFSCVPTELTERIGRPPRDWPHVARVARQLLASWRQPVPEGAPAPTDPPPPKRHRAAAAAAEAAAAAAAAATAPPAAEGEGAGASHDAATAGSAAGGAE</sequence>
<name>A0ABN9WF55_9DINO</name>
<organism evidence="2 3">
    <name type="scientific">Prorocentrum cordatum</name>
    <dbReference type="NCBI Taxonomy" id="2364126"/>
    <lineage>
        <taxon>Eukaryota</taxon>
        <taxon>Sar</taxon>
        <taxon>Alveolata</taxon>
        <taxon>Dinophyceae</taxon>
        <taxon>Prorocentrales</taxon>
        <taxon>Prorocentraceae</taxon>
        <taxon>Prorocentrum</taxon>
    </lineage>
</organism>
<evidence type="ECO:0000256" key="1">
    <source>
        <dbReference type="SAM" id="MobiDB-lite"/>
    </source>
</evidence>
<feature type="region of interest" description="Disordered" evidence="1">
    <location>
        <begin position="1"/>
        <end position="20"/>
    </location>
</feature>
<proteinExistence type="predicted"/>
<dbReference type="Proteomes" id="UP001189429">
    <property type="component" value="Unassembled WGS sequence"/>
</dbReference>
<protein>
    <submittedName>
        <fullName evidence="2">Uncharacterized protein</fullName>
    </submittedName>
</protein>
<feature type="compositionally biased region" description="Basic residues" evidence="1">
    <location>
        <begin position="139"/>
        <end position="155"/>
    </location>
</feature>
<evidence type="ECO:0000313" key="3">
    <source>
        <dbReference type="Proteomes" id="UP001189429"/>
    </source>
</evidence>
<gene>
    <name evidence="2" type="ORF">PCOR1329_LOCUS66765</name>
</gene>
<evidence type="ECO:0000313" key="2">
    <source>
        <dbReference type="EMBL" id="CAK0885034.1"/>
    </source>
</evidence>